<evidence type="ECO:0000313" key="3">
    <source>
        <dbReference type="Proteomes" id="UP000659767"/>
    </source>
</evidence>
<comment type="caution">
    <text evidence="2">The sequence shown here is derived from an EMBL/GenBank/DDBJ whole genome shotgun (WGS) entry which is preliminary data.</text>
</comment>
<gene>
    <name evidence="2" type="ORF">GCM10010253_63630</name>
</gene>
<sequence length="122" mass="13199">MNLQDAADLSTALAAIATFVLVAFGLVQLRALQRQVDIGQQSSEAAVSAAEAAHRAVREAARARIDEQVARVVVLSQRPQWPPLINPHLSHDGQFQLFDSMTLHGFVDLQGQRLSTVSGGSW</sequence>
<accession>A0ABQ2TN65</accession>
<dbReference type="Proteomes" id="UP000659767">
    <property type="component" value="Unassembled WGS sequence"/>
</dbReference>
<keyword evidence="1" id="KW-0812">Transmembrane</keyword>
<keyword evidence="1" id="KW-1133">Transmembrane helix</keyword>
<reference evidence="3" key="1">
    <citation type="journal article" date="2019" name="Int. J. Syst. Evol. Microbiol.">
        <title>The Global Catalogue of Microorganisms (GCM) 10K type strain sequencing project: providing services to taxonomists for standard genome sequencing and annotation.</title>
        <authorList>
            <consortium name="The Broad Institute Genomics Platform"/>
            <consortium name="The Broad Institute Genome Sequencing Center for Infectious Disease"/>
            <person name="Wu L."/>
            <person name="Ma J."/>
        </authorList>
    </citation>
    <scope>NUCLEOTIDE SEQUENCE [LARGE SCALE GENOMIC DNA]</scope>
    <source>
        <strain evidence="3">JCM 4350</strain>
    </source>
</reference>
<organism evidence="2 3">
    <name type="scientific">Streptomyces badius</name>
    <dbReference type="NCBI Taxonomy" id="1941"/>
    <lineage>
        <taxon>Bacteria</taxon>
        <taxon>Bacillati</taxon>
        <taxon>Actinomycetota</taxon>
        <taxon>Actinomycetes</taxon>
        <taxon>Kitasatosporales</taxon>
        <taxon>Streptomycetaceae</taxon>
        <taxon>Streptomyces</taxon>
    </lineage>
</organism>
<keyword evidence="1" id="KW-0472">Membrane</keyword>
<proteinExistence type="predicted"/>
<dbReference type="RefSeq" id="WP_199889686.1">
    <property type="nucleotide sequence ID" value="NZ_BMSZ01000026.1"/>
</dbReference>
<evidence type="ECO:0000313" key="2">
    <source>
        <dbReference type="EMBL" id="GGS80152.1"/>
    </source>
</evidence>
<name>A0ABQ2TN65_STRBA</name>
<dbReference type="EMBL" id="BMSZ01000026">
    <property type="protein sequence ID" value="GGS80152.1"/>
    <property type="molecule type" value="Genomic_DNA"/>
</dbReference>
<keyword evidence="3" id="KW-1185">Reference proteome</keyword>
<protein>
    <submittedName>
        <fullName evidence="2">Uncharacterized protein</fullName>
    </submittedName>
</protein>
<evidence type="ECO:0000256" key="1">
    <source>
        <dbReference type="SAM" id="Phobius"/>
    </source>
</evidence>
<feature type="transmembrane region" description="Helical" evidence="1">
    <location>
        <begin position="12"/>
        <end position="32"/>
    </location>
</feature>